<accession>A0A4U8WNC6</accession>
<protein>
    <submittedName>
        <fullName evidence="2">GLPGLI family protein</fullName>
    </submittedName>
</protein>
<dbReference type="EMBL" id="LR215974">
    <property type="protein sequence ID" value="VFB04448.1"/>
    <property type="molecule type" value="Genomic_DNA"/>
</dbReference>
<reference evidence="2 3" key="1">
    <citation type="submission" date="2019-02" db="EMBL/GenBank/DDBJ databases">
        <authorList>
            <consortium name="Pathogen Informatics"/>
        </authorList>
    </citation>
    <scope>NUCLEOTIDE SEQUENCE [LARGE SCALE GENOMIC DNA]</scope>
    <source>
        <strain evidence="2 3">3012STDY6944375</strain>
    </source>
</reference>
<proteinExistence type="predicted"/>
<feature type="chain" id="PRO_5020637520" evidence="1">
    <location>
        <begin position="19"/>
        <end position="252"/>
    </location>
</feature>
<evidence type="ECO:0000313" key="3">
    <source>
        <dbReference type="Proteomes" id="UP000290013"/>
    </source>
</evidence>
<dbReference type="AlphaFoldDB" id="A0A4U8WNC6"/>
<dbReference type="RefSeq" id="WP_130914686.1">
    <property type="nucleotide sequence ID" value="NZ_LR215974.1"/>
</dbReference>
<evidence type="ECO:0000313" key="2">
    <source>
        <dbReference type="EMBL" id="VFB04448.1"/>
    </source>
</evidence>
<name>A0A4U8WNC6_9FLAO</name>
<evidence type="ECO:0000256" key="1">
    <source>
        <dbReference type="SAM" id="SignalP"/>
    </source>
</evidence>
<sequence length="252" mass="29500">MKKIFSVLMLLTVISVFSQKVTIEPTIKVTYDSKLQLGEKNKQSQKFVLIGNSKDYYFAAGQNYLNDTKQYIPSGIDTQAISDYFEERLIRKDGVTNIYVTAVEAKLRYQEKIDLKWVLYSETKMINGIRCQMAATNKYGRRWIAYFSRDYPQSLGPYKFTGLPGLIMELYDTRDDYHFTVSKIEKHTKTFAFNLGEYKNFPKDKYMKAKYNMDFTMAAFDGIEGEDKRNLEKALEKLKIMHNNPLELKPFE</sequence>
<dbReference type="KEGG" id="ctai:NCTC12078_02473"/>
<feature type="signal peptide" evidence="1">
    <location>
        <begin position="1"/>
        <end position="18"/>
    </location>
</feature>
<gene>
    <name evidence="2" type="ORF">NCTC12078_02473</name>
</gene>
<keyword evidence="1" id="KW-0732">Signal</keyword>
<dbReference type="NCBIfam" id="TIGR01200">
    <property type="entry name" value="GLPGLI"/>
    <property type="match status" value="1"/>
</dbReference>
<dbReference type="InterPro" id="IPR005901">
    <property type="entry name" value="GLPGLI"/>
</dbReference>
<dbReference type="Proteomes" id="UP000290013">
    <property type="component" value="Chromosome"/>
</dbReference>
<organism evidence="2 3">
    <name type="scientific">Chryseobacterium taihuense</name>
    <dbReference type="NCBI Taxonomy" id="1141221"/>
    <lineage>
        <taxon>Bacteria</taxon>
        <taxon>Pseudomonadati</taxon>
        <taxon>Bacteroidota</taxon>
        <taxon>Flavobacteriia</taxon>
        <taxon>Flavobacteriales</taxon>
        <taxon>Weeksellaceae</taxon>
        <taxon>Chryseobacterium group</taxon>
        <taxon>Chryseobacterium</taxon>
    </lineage>
</organism>